<feature type="compositionally biased region" description="Polar residues" evidence="10">
    <location>
        <begin position="233"/>
        <end position="242"/>
    </location>
</feature>
<feature type="domain" description="B box-type" evidence="11">
    <location>
        <begin position="52"/>
        <end position="99"/>
    </location>
</feature>
<comment type="caution">
    <text evidence="12">The sequence shown here is derived from an EMBL/GenBank/DDBJ whole genome shotgun (WGS) entry which is preliminary data.</text>
</comment>
<dbReference type="Gene3D" id="3.30.160.60">
    <property type="entry name" value="Classic Zinc Finger"/>
    <property type="match status" value="1"/>
</dbReference>
<keyword evidence="13" id="KW-1185">Reference proteome</keyword>
<dbReference type="InterPro" id="IPR051979">
    <property type="entry name" value="B-box_zinc_finger"/>
</dbReference>
<accession>A0AAD5C8T6</accession>
<dbReference type="GO" id="GO:0009640">
    <property type="term" value="P:photomorphogenesis"/>
    <property type="evidence" value="ECO:0007669"/>
    <property type="project" value="TreeGrafter"/>
</dbReference>
<sequence length="295" mass="31794">MKIQCNVCESSEAAVLCCADEAALCWSCDEKVHAANKLASKHQRVPLSTSTSQMPKCDICQEAAGYFFCLEDRALLCRNCDVAIHTVNSLVSSHQRFLLTGVKVGLEAADLGASSSTGKSTSGEKILEPEKPHSVPANQFNKVMPVEAGDFVPSKMPYTGGSSADSIQWQFDDFLALTDYNQNYNYLDNDSSKADSGKLGESDGSPILRAMDIELDDEECLGQVPDASWAVPQMSSPPTASGLSWPKDRPRYQHPPGSDTYVPDVCYLPMPNFYGSRQNAGASQSGVAGINECKG</sequence>
<keyword evidence="6" id="KW-0805">Transcription regulation</keyword>
<keyword evidence="8" id="KW-0539">Nucleus</keyword>
<protein>
    <recommendedName>
        <fullName evidence="11">B box-type domain-containing protein</fullName>
    </recommendedName>
</protein>
<comment type="subcellular location">
    <subcellularLocation>
        <location evidence="1">Nucleus</location>
    </subcellularLocation>
</comment>
<dbReference type="GO" id="GO:0008270">
    <property type="term" value="F:zinc ion binding"/>
    <property type="evidence" value="ECO:0007669"/>
    <property type="project" value="UniProtKB-KW"/>
</dbReference>
<dbReference type="InterPro" id="IPR000315">
    <property type="entry name" value="Znf_B-box"/>
</dbReference>
<evidence type="ECO:0000256" key="10">
    <source>
        <dbReference type="SAM" id="MobiDB-lite"/>
    </source>
</evidence>
<evidence type="ECO:0000313" key="12">
    <source>
        <dbReference type="EMBL" id="KAI7736688.1"/>
    </source>
</evidence>
<evidence type="ECO:0000256" key="7">
    <source>
        <dbReference type="ARBA" id="ARBA00023163"/>
    </source>
</evidence>
<dbReference type="PROSITE" id="PS50119">
    <property type="entry name" value="ZF_BBOX"/>
    <property type="match status" value="2"/>
</dbReference>
<dbReference type="PANTHER" id="PTHR31832:SF68">
    <property type="entry name" value="B-BOX ZINC FINGER PROTEIN 22"/>
    <property type="match status" value="1"/>
</dbReference>
<dbReference type="AlphaFoldDB" id="A0AAD5C8T6"/>
<dbReference type="InterPro" id="IPR049808">
    <property type="entry name" value="CONSTANS-like_Bbox1"/>
</dbReference>
<organism evidence="12 13">
    <name type="scientific">Ambrosia artemisiifolia</name>
    <name type="common">Common ragweed</name>
    <dbReference type="NCBI Taxonomy" id="4212"/>
    <lineage>
        <taxon>Eukaryota</taxon>
        <taxon>Viridiplantae</taxon>
        <taxon>Streptophyta</taxon>
        <taxon>Embryophyta</taxon>
        <taxon>Tracheophyta</taxon>
        <taxon>Spermatophyta</taxon>
        <taxon>Magnoliopsida</taxon>
        <taxon>eudicotyledons</taxon>
        <taxon>Gunneridae</taxon>
        <taxon>Pentapetalae</taxon>
        <taxon>asterids</taxon>
        <taxon>campanulids</taxon>
        <taxon>Asterales</taxon>
        <taxon>Asteraceae</taxon>
        <taxon>Asteroideae</taxon>
        <taxon>Heliantheae alliance</taxon>
        <taxon>Heliantheae</taxon>
        <taxon>Ambrosia</taxon>
    </lineage>
</organism>
<dbReference type="EMBL" id="JAMZMK010009212">
    <property type="protein sequence ID" value="KAI7736688.1"/>
    <property type="molecule type" value="Genomic_DNA"/>
</dbReference>
<evidence type="ECO:0000256" key="4">
    <source>
        <dbReference type="ARBA" id="ARBA00022771"/>
    </source>
</evidence>
<evidence type="ECO:0000256" key="3">
    <source>
        <dbReference type="ARBA" id="ARBA00022737"/>
    </source>
</evidence>
<keyword evidence="4 9" id="KW-0863">Zinc-finger</keyword>
<name>A0AAD5C8T6_AMBAR</name>
<evidence type="ECO:0000256" key="9">
    <source>
        <dbReference type="PROSITE-ProRule" id="PRU00024"/>
    </source>
</evidence>
<keyword evidence="7" id="KW-0804">Transcription</keyword>
<dbReference type="Pfam" id="PF00643">
    <property type="entry name" value="zf-B_box"/>
    <property type="match status" value="2"/>
</dbReference>
<feature type="region of interest" description="Disordered" evidence="10">
    <location>
        <begin position="113"/>
        <end position="137"/>
    </location>
</feature>
<reference evidence="12" key="1">
    <citation type="submission" date="2022-06" db="EMBL/GenBank/DDBJ databases">
        <title>Uncovering the hologenomic basis of an extraordinary plant invasion.</title>
        <authorList>
            <person name="Bieker V.C."/>
            <person name="Martin M.D."/>
            <person name="Gilbert T."/>
            <person name="Hodgins K."/>
            <person name="Battlay P."/>
            <person name="Petersen B."/>
            <person name="Wilson J."/>
        </authorList>
    </citation>
    <scope>NUCLEOTIDE SEQUENCE</scope>
    <source>
        <strain evidence="12">AA19_3_7</strain>
        <tissue evidence="12">Leaf</tissue>
    </source>
</reference>
<proteinExistence type="predicted"/>
<evidence type="ECO:0000256" key="6">
    <source>
        <dbReference type="ARBA" id="ARBA00023015"/>
    </source>
</evidence>
<evidence type="ECO:0000259" key="11">
    <source>
        <dbReference type="PROSITE" id="PS50119"/>
    </source>
</evidence>
<feature type="domain" description="B box-type" evidence="11">
    <location>
        <begin position="1"/>
        <end position="47"/>
    </location>
</feature>
<dbReference type="GO" id="GO:0005634">
    <property type="term" value="C:nucleus"/>
    <property type="evidence" value="ECO:0007669"/>
    <property type="project" value="UniProtKB-SubCell"/>
</dbReference>
<evidence type="ECO:0000256" key="1">
    <source>
        <dbReference type="ARBA" id="ARBA00004123"/>
    </source>
</evidence>
<evidence type="ECO:0000256" key="8">
    <source>
        <dbReference type="ARBA" id="ARBA00023242"/>
    </source>
</evidence>
<dbReference type="PANTHER" id="PTHR31832">
    <property type="entry name" value="B-BOX ZINC FINGER PROTEIN 22"/>
    <property type="match status" value="1"/>
</dbReference>
<gene>
    <name evidence="12" type="ORF">M8C21_004276</name>
</gene>
<dbReference type="SMART" id="SM00336">
    <property type="entry name" value="BBOX"/>
    <property type="match status" value="2"/>
</dbReference>
<dbReference type="FunFam" id="3.30.160.60:FF:000589">
    <property type="entry name" value="B-box zinc finger protein 22"/>
    <property type="match status" value="1"/>
</dbReference>
<evidence type="ECO:0000256" key="5">
    <source>
        <dbReference type="ARBA" id="ARBA00022833"/>
    </source>
</evidence>
<keyword evidence="5" id="KW-0862">Zinc</keyword>
<dbReference type="Proteomes" id="UP001206925">
    <property type="component" value="Unassembled WGS sequence"/>
</dbReference>
<dbReference type="CDD" id="cd19821">
    <property type="entry name" value="Bbox1_BBX-like"/>
    <property type="match status" value="2"/>
</dbReference>
<feature type="region of interest" description="Disordered" evidence="10">
    <location>
        <begin position="228"/>
        <end position="256"/>
    </location>
</feature>
<keyword evidence="3" id="KW-0677">Repeat</keyword>
<keyword evidence="2" id="KW-0479">Metal-binding</keyword>
<feature type="compositionally biased region" description="Low complexity" evidence="10">
    <location>
        <begin position="114"/>
        <end position="124"/>
    </location>
</feature>
<dbReference type="GO" id="GO:0006355">
    <property type="term" value="P:regulation of DNA-templated transcription"/>
    <property type="evidence" value="ECO:0007669"/>
    <property type="project" value="TreeGrafter"/>
</dbReference>
<evidence type="ECO:0000313" key="13">
    <source>
        <dbReference type="Proteomes" id="UP001206925"/>
    </source>
</evidence>
<evidence type="ECO:0000256" key="2">
    <source>
        <dbReference type="ARBA" id="ARBA00022723"/>
    </source>
</evidence>